<dbReference type="InterPro" id="IPR037730">
    <property type="entry name" value="IMP2"/>
</dbReference>
<dbReference type="PANTHER" id="PTHR46041:SF2">
    <property type="entry name" value="MITOCHONDRIAL INNER MEMBRANE PROTEASE SUBUNIT 2"/>
    <property type="match status" value="1"/>
</dbReference>
<evidence type="ECO:0000259" key="10">
    <source>
        <dbReference type="Pfam" id="PF10502"/>
    </source>
</evidence>
<feature type="active site" evidence="9">
    <location>
        <position position="89"/>
    </location>
</feature>
<accession>A0A7Y6MDM8</accession>
<dbReference type="InterPro" id="IPR036286">
    <property type="entry name" value="LexA/Signal_pep-like_sf"/>
</dbReference>
<keyword evidence="4" id="KW-0645">Protease</keyword>
<dbReference type="GO" id="GO:0004252">
    <property type="term" value="F:serine-type endopeptidase activity"/>
    <property type="evidence" value="ECO:0007669"/>
    <property type="project" value="InterPro"/>
</dbReference>
<keyword evidence="8" id="KW-0472">Membrane</keyword>
<name>A0A7Y6MDM8_9ACTN</name>
<dbReference type="GO" id="GO:0006465">
    <property type="term" value="P:signal peptide processing"/>
    <property type="evidence" value="ECO:0007669"/>
    <property type="project" value="InterPro"/>
</dbReference>
<evidence type="ECO:0000256" key="5">
    <source>
        <dbReference type="ARBA" id="ARBA00022692"/>
    </source>
</evidence>
<dbReference type="RefSeq" id="WP_175602596.1">
    <property type="nucleotide sequence ID" value="NZ_JABWGO010000005.1"/>
</dbReference>
<evidence type="ECO:0000256" key="7">
    <source>
        <dbReference type="ARBA" id="ARBA00022989"/>
    </source>
</evidence>
<reference evidence="11 12" key="1">
    <citation type="submission" date="2020-06" db="EMBL/GenBank/DDBJ databases">
        <authorList>
            <person name="Chanama M."/>
        </authorList>
    </citation>
    <scope>NUCLEOTIDE SEQUENCE [LARGE SCALE GENOMIC DNA]</scope>
    <source>
        <strain evidence="11 12">TBRC6557</strain>
    </source>
</reference>
<protein>
    <recommendedName>
        <fullName evidence="3">Mitochondrial inner membrane protease subunit 2</fullName>
    </recommendedName>
</protein>
<dbReference type="PANTHER" id="PTHR46041">
    <property type="entry name" value="MITOCHONDRIAL INNER MEMBRANE PROTEASE SUBUNIT 2"/>
    <property type="match status" value="1"/>
</dbReference>
<evidence type="ECO:0000256" key="4">
    <source>
        <dbReference type="ARBA" id="ARBA00022670"/>
    </source>
</evidence>
<comment type="similarity">
    <text evidence="2">Belongs to the peptidase S26 family. IMP2 subfamily.</text>
</comment>
<dbReference type="InterPro" id="IPR019533">
    <property type="entry name" value="Peptidase_S26"/>
</dbReference>
<comment type="caution">
    <text evidence="11">The sequence shown here is derived from an EMBL/GenBank/DDBJ whole genome shotgun (WGS) entry which is preliminary data.</text>
</comment>
<feature type="domain" description="Peptidase S26" evidence="10">
    <location>
        <begin position="12"/>
        <end position="99"/>
    </location>
</feature>
<dbReference type="PROSITE" id="PS00501">
    <property type="entry name" value="SPASE_I_1"/>
    <property type="match status" value="1"/>
</dbReference>
<evidence type="ECO:0000256" key="2">
    <source>
        <dbReference type="ARBA" id="ARBA00007066"/>
    </source>
</evidence>
<dbReference type="GO" id="GO:0005886">
    <property type="term" value="C:plasma membrane"/>
    <property type="evidence" value="ECO:0007669"/>
    <property type="project" value="UniProtKB-SubCell"/>
</dbReference>
<dbReference type="EMBL" id="JABWGO010000005">
    <property type="protein sequence ID" value="NUW43085.1"/>
    <property type="molecule type" value="Genomic_DNA"/>
</dbReference>
<dbReference type="PRINTS" id="PR00727">
    <property type="entry name" value="LEADERPTASE"/>
</dbReference>
<dbReference type="Pfam" id="PF10502">
    <property type="entry name" value="Peptidase_S26"/>
    <property type="match status" value="2"/>
</dbReference>
<evidence type="ECO:0000256" key="9">
    <source>
        <dbReference type="PIRSR" id="PIRSR600223-1"/>
    </source>
</evidence>
<feature type="active site" evidence="9">
    <location>
        <position position="35"/>
    </location>
</feature>
<feature type="domain" description="Peptidase S26" evidence="10">
    <location>
        <begin position="110"/>
        <end position="144"/>
    </location>
</feature>
<dbReference type="Gene3D" id="2.10.109.10">
    <property type="entry name" value="Umud Fragment, subunit A"/>
    <property type="match status" value="1"/>
</dbReference>
<evidence type="ECO:0000313" key="11">
    <source>
        <dbReference type="EMBL" id="NUW43085.1"/>
    </source>
</evidence>
<comment type="subcellular location">
    <subcellularLocation>
        <location evidence="1">Cell membrane</location>
        <topology evidence="1">Single-pass type II membrane protein</topology>
    </subcellularLocation>
</comment>
<sequence>MKLISGGLLAGVAVAVAGVLLARRRYVVVAVEGVSMAPTLNDGDRILVRRRRLDQVSRGDVVVLEPTPDPTGRILPGPPGPDGRRWNIKRAVALPGDPVPPDVPVEGDVERVPAGALVVYGDNERSFDSRQRGFFHADRLLGVALRRLGGSAL</sequence>
<dbReference type="InterPro" id="IPR019756">
    <property type="entry name" value="Pept_S26A_signal_pept_1_Ser-AS"/>
</dbReference>
<organism evidence="11 12">
    <name type="scientific">Nonomuraea rhodomycinica</name>
    <dbReference type="NCBI Taxonomy" id="1712872"/>
    <lineage>
        <taxon>Bacteria</taxon>
        <taxon>Bacillati</taxon>
        <taxon>Actinomycetota</taxon>
        <taxon>Actinomycetes</taxon>
        <taxon>Streptosporangiales</taxon>
        <taxon>Streptosporangiaceae</taxon>
        <taxon>Nonomuraea</taxon>
    </lineage>
</organism>
<evidence type="ECO:0000313" key="12">
    <source>
        <dbReference type="Proteomes" id="UP000546126"/>
    </source>
</evidence>
<dbReference type="SUPFAM" id="SSF51306">
    <property type="entry name" value="LexA/Signal peptidase"/>
    <property type="match status" value="1"/>
</dbReference>
<dbReference type="InterPro" id="IPR000223">
    <property type="entry name" value="Pept_S26A_signal_pept_1"/>
</dbReference>
<keyword evidence="5" id="KW-0812">Transmembrane</keyword>
<dbReference type="Proteomes" id="UP000546126">
    <property type="component" value="Unassembled WGS sequence"/>
</dbReference>
<keyword evidence="7" id="KW-1133">Transmembrane helix</keyword>
<dbReference type="AlphaFoldDB" id="A0A7Y6MDM8"/>
<proteinExistence type="inferred from homology"/>
<evidence type="ECO:0000256" key="3">
    <source>
        <dbReference type="ARBA" id="ARBA00013650"/>
    </source>
</evidence>
<evidence type="ECO:0000256" key="1">
    <source>
        <dbReference type="ARBA" id="ARBA00004401"/>
    </source>
</evidence>
<evidence type="ECO:0000256" key="8">
    <source>
        <dbReference type="ARBA" id="ARBA00023136"/>
    </source>
</evidence>
<dbReference type="CDD" id="cd06530">
    <property type="entry name" value="S26_SPase_I"/>
    <property type="match status" value="1"/>
</dbReference>
<keyword evidence="6" id="KW-0378">Hydrolase</keyword>
<evidence type="ECO:0000256" key="6">
    <source>
        <dbReference type="ARBA" id="ARBA00022801"/>
    </source>
</evidence>
<gene>
    <name evidence="11" type="ORF">HT134_23530</name>
</gene>
<keyword evidence="12" id="KW-1185">Reference proteome</keyword>